<feature type="domain" description="NAD-dependent epimerase/dehydratase" evidence="1">
    <location>
        <begin position="3"/>
        <end position="223"/>
    </location>
</feature>
<proteinExistence type="predicted"/>
<dbReference type="RefSeq" id="WP_345935708.1">
    <property type="nucleotide sequence ID" value="NZ_JBBKTV010000014.1"/>
</dbReference>
<evidence type="ECO:0000313" key="3">
    <source>
        <dbReference type="Proteomes" id="UP001413721"/>
    </source>
</evidence>
<dbReference type="EMBL" id="JBBKTW010000012">
    <property type="protein sequence ID" value="MEN2991612.1"/>
    <property type="molecule type" value="Genomic_DNA"/>
</dbReference>
<dbReference type="InterPro" id="IPR036291">
    <property type="entry name" value="NAD(P)-bd_dom_sf"/>
</dbReference>
<sequence>MRILLTGASSFTGLWYAEALVAAGHHVTATLYRARADYAADPLREMRVRRLEALAPRLALIERVTFGTDRFRSLFDEAVAAGRAFDVLCHHAADVRDYKSPDFDPVQALADNARGLVDTLRTMKAAGCLRLVLTGSVFEQREGAGTQPATAFSPYGLSKGLTADLYAYYAAREGITLGKVVIPNPFGPLEEPRFTAYLMRSWAEGKRPGVATPAYIRDNIHASLLAAAYADLVGRMPADGGFHVSRPSGYVESQGDFARRFAREMQARLMIACPLDLAHQTDFPEPPIRINTDRVDIDRLGWDEAAAWDAIADFYAERLNLPRRGAATEGDRP</sequence>
<dbReference type="InterPro" id="IPR001509">
    <property type="entry name" value="Epimerase_deHydtase"/>
</dbReference>
<keyword evidence="3" id="KW-1185">Reference proteome</keyword>
<comment type="caution">
    <text evidence="2">The sequence shown here is derived from an EMBL/GenBank/DDBJ whole genome shotgun (WGS) entry which is preliminary data.</text>
</comment>
<name>A0ABU9YS12_9PROT</name>
<evidence type="ECO:0000259" key="1">
    <source>
        <dbReference type="Pfam" id="PF01370"/>
    </source>
</evidence>
<dbReference type="SUPFAM" id="SSF51735">
    <property type="entry name" value="NAD(P)-binding Rossmann-fold domains"/>
    <property type="match status" value="1"/>
</dbReference>
<reference evidence="2 3" key="1">
    <citation type="submission" date="2024-03" db="EMBL/GenBank/DDBJ databases">
        <title>High-quality draft genome sequencing of Tistrella sp. BH-R2-4.</title>
        <authorList>
            <person name="Dong C."/>
        </authorList>
    </citation>
    <scope>NUCLEOTIDE SEQUENCE [LARGE SCALE GENOMIC DNA]</scope>
    <source>
        <strain evidence="2 3">BH-R2-4</strain>
    </source>
</reference>
<dbReference type="Proteomes" id="UP001413721">
    <property type="component" value="Unassembled WGS sequence"/>
</dbReference>
<dbReference type="Pfam" id="PF01370">
    <property type="entry name" value="Epimerase"/>
    <property type="match status" value="1"/>
</dbReference>
<evidence type="ECO:0000313" key="2">
    <source>
        <dbReference type="EMBL" id="MEN2991612.1"/>
    </source>
</evidence>
<gene>
    <name evidence="2" type="ORF">WG926_25090</name>
</gene>
<organism evidence="2 3">
    <name type="scientific">Tistrella arctica</name>
    <dbReference type="NCBI Taxonomy" id="3133430"/>
    <lineage>
        <taxon>Bacteria</taxon>
        <taxon>Pseudomonadati</taxon>
        <taxon>Pseudomonadota</taxon>
        <taxon>Alphaproteobacteria</taxon>
        <taxon>Geminicoccales</taxon>
        <taxon>Geminicoccaceae</taxon>
        <taxon>Tistrella</taxon>
    </lineage>
</organism>
<accession>A0ABU9YS12</accession>
<protein>
    <submittedName>
        <fullName evidence="2">NAD(P)-dependent oxidoreductase</fullName>
    </submittedName>
</protein>
<dbReference type="Gene3D" id="3.40.50.720">
    <property type="entry name" value="NAD(P)-binding Rossmann-like Domain"/>
    <property type="match status" value="1"/>
</dbReference>